<reference evidence="2" key="2">
    <citation type="submission" date="2023-06" db="EMBL/GenBank/DDBJ databases">
        <authorList>
            <consortium name="Lawrence Berkeley National Laboratory"/>
            <person name="Haridas S."/>
            <person name="Hensen N."/>
            <person name="Bonometti L."/>
            <person name="Westerberg I."/>
            <person name="Brannstrom I.O."/>
            <person name="Guillou S."/>
            <person name="Cros-Aarteil S."/>
            <person name="Calhoun S."/>
            <person name="Kuo A."/>
            <person name="Mondo S."/>
            <person name="Pangilinan J."/>
            <person name="Riley R."/>
            <person name="LaButti K."/>
            <person name="Andreopoulos B."/>
            <person name="Lipzen A."/>
            <person name="Chen C."/>
            <person name="Yanf M."/>
            <person name="Daum C."/>
            <person name="Ng V."/>
            <person name="Clum A."/>
            <person name="Steindorff A."/>
            <person name="Ohm R."/>
            <person name="Martin F."/>
            <person name="Silar P."/>
            <person name="Natvig D."/>
            <person name="Lalanne C."/>
            <person name="Gautier V."/>
            <person name="Ament-velasquez S.L."/>
            <person name="Kruys A."/>
            <person name="Hutchinson M.I."/>
            <person name="Powell A.J."/>
            <person name="Barry K."/>
            <person name="Miller A.N."/>
            <person name="Grigoriev I.V."/>
            <person name="Debuchy R."/>
            <person name="Gladieux P."/>
            <person name="Thoren M.H."/>
            <person name="Johannesson H."/>
        </authorList>
    </citation>
    <scope>NUCLEOTIDE SEQUENCE</scope>
    <source>
        <strain evidence="2">CBS 232.78</strain>
    </source>
</reference>
<name>A0AAE0NRU6_9PEZI</name>
<reference evidence="2" key="1">
    <citation type="journal article" date="2023" name="Mol. Phylogenet. Evol.">
        <title>Genome-scale phylogeny and comparative genomics of the fungal order Sordariales.</title>
        <authorList>
            <person name="Hensen N."/>
            <person name="Bonometti L."/>
            <person name="Westerberg I."/>
            <person name="Brannstrom I.O."/>
            <person name="Guillou S."/>
            <person name="Cros-Aarteil S."/>
            <person name="Calhoun S."/>
            <person name="Haridas S."/>
            <person name="Kuo A."/>
            <person name="Mondo S."/>
            <person name="Pangilinan J."/>
            <person name="Riley R."/>
            <person name="LaButti K."/>
            <person name="Andreopoulos B."/>
            <person name="Lipzen A."/>
            <person name="Chen C."/>
            <person name="Yan M."/>
            <person name="Daum C."/>
            <person name="Ng V."/>
            <person name="Clum A."/>
            <person name="Steindorff A."/>
            <person name="Ohm R.A."/>
            <person name="Martin F."/>
            <person name="Silar P."/>
            <person name="Natvig D.O."/>
            <person name="Lalanne C."/>
            <person name="Gautier V."/>
            <person name="Ament-Velasquez S.L."/>
            <person name="Kruys A."/>
            <person name="Hutchinson M.I."/>
            <person name="Powell A.J."/>
            <person name="Barry K."/>
            <person name="Miller A.N."/>
            <person name="Grigoriev I.V."/>
            <person name="Debuchy R."/>
            <person name="Gladieux P."/>
            <person name="Hiltunen Thoren M."/>
            <person name="Johannesson H."/>
        </authorList>
    </citation>
    <scope>NUCLEOTIDE SEQUENCE</scope>
    <source>
        <strain evidence="2">CBS 232.78</strain>
    </source>
</reference>
<feature type="signal peptide" evidence="1">
    <location>
        <begin position="1"/>
        <end position="18"/>
    </location>
</feature>
<organism evidence="2 3">
    <name type="scientific">Podospora didyma</name>
    <dbReference type="NCBI Taxonomy" id="330526"/>
    <lineage>
        <taxon>Eukaryota</taxon>
        <taxon>Fungi</taxon>
        <taxon>Dikarya</taxon>
        <taxon>Ascomycota</taxon>
        <taxon>Pezizomycotina</taxon>
        <taxon>Sordariomycetes</taxon>
        <taxon>Sordariomycetidae</taxon>
        <taxon>Sordariales</taxon>
        <taxon>Podosporaceae</taxon>
        <taxon>Podospora</taxon>
    </lineage>
</organism>
<protein>
    <recommendedName>
        <fullName evidence="4">Secreted protein</fullName>
    </recommendedName>
</protein>
<evidence type="ECO:0008006" key="4">
    <source>
        <dbReference type="Google" id="ProtNLM"/>
    </source>
</evidence>
<evidence type="ECO:0000313" key="2">
    <source>
        <dbReference type="EMBL" id="KAK3386553.1"/>
    </source>
</evidence>
<proteinExistence type="predicted"/>
<dbReference type="AlphaFoldDB" id="A0AAE0NRU6"/>
<sequence>MRCPCALCSLHCVARARACLCECGLIARIFVGETARQAGRQAGGRQAWDGMDGMGSVDSLGPTPPFESSGCLLLGASPFFKFFFFTLVCSRKERGEILFLELGAGMGRPARAWDE</sequence>
<evidence type="ECO:0000256" key="1">
    <source>
        <dbReference type="SAM" id="SignalP"/>
    </source>
</evidence>
<comment type="caution">
    <text evidence="2">The sequence shown here is derived from an EMBL/GenBank/DDBJ whole genome shotgun (WGS) entry which is preliminary data.</text>
</comment>
<evidence type="ECO:0000313" key="3">
    <source>
        <dbReference type="Proteomes" id="UP001285441"/>
    </source>
</evidence>
<dbReference type="EMBL" id="JAULSW010000003">
    <property type="protein sequence ID" value="KAK3386553.1"/>
    <property type="molecule type" value="Genomic_DNA"/>
</dbReference>
<gene>
    <name evidence="2" type="ORF">B0H63DRAFT_137607</name>
</gene>
<accession>A0AAE0NRU6</accession>
<keyword evidence="3" id="KW-1185">Reference proteome</keyword>
<feature type="chain" id="PRO_5042248145" description="Secreted protein" evidence="1">
    <location>
        <begin position="19"/>
        <end position="115"/>
    </location>
</feature>
<dbReference type="Proteomes" id="UP001285441">
    <property type="component" value="Unassembled WGS sequence"/>
</dbReference>
<keyword evidence="1" id="KW-0732">Signal</keyword>